<dbReference type="AlphaFoldDB" id="A0A2S7ITP1"/>
<feature type="domain" description="TonB-dependent receptor plug" evidence="2">
    <location>
        <begin position="116"/>
        <end position="222"/>
    </location>
</feature>
<sequence length="1041" mass="115034">MSAWAVVETEERITQPLIAIKPVAKRLTGVIKDEQGQPLPGVNVSIKGTVKGTSTNADGVYSIEGVQDEDILVFSYIGYLTKELSVGNATVLDVTLSADTKALDEIVVVGYGTQKKATVTGSISSIKGDAIVQVPVPNITQSLAGRVSGVSMRPNGGQPGNDDPDIHIRGIVTTGNNRPLVVVDGVRRDNIRQVDPASIESVTILKDAAAVAPYGIGGANGVILITTKRGKSGKPQVRLSSSYGFQNPTYLPKVLNAKDYMALQNEAYLNQNPEGTSLPNDPNLVNNYDRLHEEDPWKYPNSNFVKAFNKNVPIQNHVLELSGGTDNVTYHAGLSYFDQKGIFDPVGYKRYNYNLSVEMAATRTTKIGMSLLGSIENTKDVDADESTSGHLFRSFYKFLPTQSLIYPEGDKWGESSASTPIGVLRSPGYRRNNANTLLGTLFVEQQIAKGLSVKGVFSYDPWQQNTKLWHVPFVYHKIDLTSQPYTYTDAISLQEGMGRPFRWLGLENTRRTNYTTQGYLNYTGTFGSHAITGLAVVEMRKTTQESMTTRRNNFAIGIDELSFGSSDKLDYDNSGTSSTGSELGFVYRLGYTYKDKLSLEAAGRYDGHYYFAPGKRWGYFPAFSAAWRISEESFLKDVSFINEFKIRGSWGKAGMLAGSPFQYQAGYDLRGAAYAFGNGTLVQASSVPREPNPYITWEISTKTDIGFDLNLWNSLLNVEFDYFHENRTGMLLAPQVTLPVEYGLSLSQENKGRMNSDGVELNIGTRRKIGKDIDFSVNANLTYSINRMLEVFQTDAEARNPNRTKVGRQFGTPYGYKSMGLFKTSDDVNGDGVIDAKDGYNVTQFGALHPGDIRYADLSGPDGIPDGVINDFDLTVIGNPVYPALTFGITPSINWKGFDLSLFFQGSGKSSLNIRQFLTVPFENNGSNTGYEYLDNRWTPERQNAKYPRSTPAPYANNTKDSDFWMVNASYLRLKTLNFGYTLPKALLGKAHIGSARVYFTTQNLLTFSRIKHVDPEMGYTDRETAYPVMKATTFGIDLTF</sequence>
<dbReference type="NCBIfam" id="TIGR04057">
    <property type="entry name" value="SusC_RagA_signa"/>
    <property type="match status" value="1"/>
</dbReference>
<reference evidence="4" key="1">
    <citation type="submission" date="2018-02" db="EMBL/GenBank/DDBJ databases">
        <title>Genome sequencing of Solimonas sp. HR-BB.</title>
        <authorList>
            <person name="Lee Y."/>
            <person name="Jeon C.O."/>
        </authorList>
    </citation>
    <scope>NUCLEOTIDE SEQUENCE [LARGE SCALE GENOMIC DNA]</scope>
    <source>
        <strain evidence="4">HR-U</strain>
    </source>
</reference>
<keyword evidence="1" id="KW-0472">Membrane</keyword>
<dbReference type="PROSITE" id="PS52016">
    <property type="entry name" value="TONB_DEPENDENT_REC_3"/>
    <property type="match status" value="1"/>
</dbReference>
<dbReference type="EMBL" id="PTRA01000001">
    <property type="protein sequence ID" value="PQA61039.1"/>
    <property type="molecule type" value="Genomic_DNA"/>
</dbReference>
<keyword evidence="1" id="KW-1134">Transmembrane beta strand</keyword>
<keyword evidence="1" id="KW-0812">Transmembrane</keyword>
<evidence type="ECO:0000259" key="2">
    <source>
        <dbReference type="Pfam" id="PF07715"/>
    </source>
</evidence>
<keyword evidence="4" id="KW-1185">Reference proteome</keyword>
<gene>
    <name evidence="3" type="ORF">C5O19_08010</name>
</gene>
<organism evidence="3 4">
    <name type="scientific">Siphonobacter curvatus</name>
    <dbReference type="NCBI Taxonomy" id="2094562"/>
    <lineage>
        <taxon>Bacteria</taxon>
        <taxon>Pseudomonadati</taxon>
        <taxon>Bacteroidota</taxon>
        <taxon>Cytophagia</taxon>
        <taxon>Cytophagales</taxon>
        <taxon>Cytophagaceae</taxon>
        <taxon>Siphonobacter</taxon>
    </lineage>
</organism>
<accession>A0A2S7ITP1</accession>
<dbReference type="InterPro" id="IPR023996">
    <property type="entry name" value="TonB-dep_OMP_SusC/RagA"/>
</dbReference>
<comment type="subcellular location">
    <subcellularLocation>
        <location evidence="1">Cell outer membrane</location>
        <topology evidence="1">Multi-pass membrane protein</topology>
    </subcellularLocation>
</comment>
<dbReference type="OrthoDB" id="9768177at2"/>
<keyword evidence="1" id="KW-0813">Transport</keyword>
<protein>
    <submittedName>
        <fullName evidence="3">SusC/RagA family TonB-linked outer membrane protein</fullName>
    </submittedName>
</protein>
<dbReference type="InterPro" id="IPR008969">
    <property type="entry name" value="CarboxyPept-like_regulatory"/>
</dbReference>
<dbReference type="SUPFAM" id="SSF49464">
    <property type="entry name" value="Carboxypeptidase regulatory domain-like"/>
    <property type="match status" value="1"/>
</dbReference>
<dbReference type="FunFam" id="2.170.130.10:FF:000003">
    <property type="entry name" value="SusC/RagA family TonB-linked outer membrane protein"/>
    <property type="match status" value="1"/>
</dbReference>
<evidence type="ECO:0000256" key="1">
    <source>
        <dbReference type="PROSITE-ProRule" id="PRU01360"/>
    </source>
</evidence>
<dbReference type="SUPFAM" id="SSF56935">
    <property type="entry name" value="Porins"/>
    <property type="match status" value="1"/>
</dbReference>
<comment type="caution">
    <text evidence="3">The sequence shown here is derived from an EMBL/GenBank/DDBJ whole genome shotgun (WGS) entry which is preliminary data.</text>
</comment>
<keyword evidence="1" id="KW-0998">Cell outer membrane</keyword>
<dbReference type="InterPro" id="IPR037066">
    <property type="entry name" value="Plug_dom_sf"/>
</dbReference>
<name>A0A2S7ITP1_9BACT</name>
<dbReference type="NCBIfam" id="TIGR04056">
    <property type="entry name" value="OMP_RagA_SusC"/>
    <property type="match status" value="1"/>
</dbReference>
<dbReference type="Gene3D" id="2.170.130.10">
    <property type="entry name" value="TonB-dependent receptor, plug domain"/>
    <property type="match status" value="1"/>
</dbReference>
<comment type="similarity">
    <text evidence="1">Belongs to the TonB-dependent receptor family.</text>
</comment>
<dbReference type="InterPro" id="IPR012910">
    <property type="entry name" value="Plug_dom"/>
</dbReference>
<dbReference type="Gene3D" id="2.60.40.1120">
    <property type="entry name" value="Carboxypeptidase-like, regulatory domain"/>
    <property type="match status" value="1"/>
</dbReference>
<dbReference type="Pfam" id="PF07715">
    <property type="entry name" value="Plug"/>
    <property type="match status" value="1"/>
</dbReference>
<dbReference type="InterPro" id="IPR023997">
    <property type="entry name" value="TonB-dep_OMP_SusC/RagA_CS"/>
</dbReference>
<dbReference type="GO" id="GO:0009279">
    <property type="term" value="C:cell outer membrane"/>
    <property type="evidence" value="ECO:0007669"/>
    <property type="project" value="UniProtKB-SubCell"/>
</dbReference>
<dbReference type="Pfam" id="PF13715">
    <property type="entry name" value="CarbopepD_reg_2"/>
    <property type="match status" value="1"/>
</dbReference>
<evidence type="ECO:0000313" key="4">
    <source>
        <dbReference type="Proteomes" id="UP000239590"/>
    </source>
</evidence>
<dbReference type="Proteomes" id="UP000239590">
    <property type="component" value="Unassembled WGS sequence"/>
</dbReference>
<dbReference type="InterPro" id="IPR039426">
    <property type="entry name" value="TonB-dep_rcpt-like"/>
</dbReference>
<evidence type="ECO:0000313" key="3">
    <source>
        <dbReference type="EMBL" id="PQA61039.1"/>
    </source>
</evidence>
<proteinExistence type="inferred from homology"/>